<dbReference type="Proteomes" id="UP000184267">
    <property type="component" value="Unassembled WGS sequence"/>
</dbReference>
<feature type="transmembrane region" description="Helical" evidence="1">
    <location>
        <begin position="32"/>
        <end position="53"/>
    </location>
</feature>
<accession>A0A1M2V7U7</accession>
<comment type="caution">
    <text evidence="2">The sequence shown here is derived from an EMBL/GenBank/DDBJ whole genome shotgun (WGS) entry which is preliminary data.</text>
</comment>
<protein>
    <submittedName>
        <fullName evidence="2">Uncharacterized protein</fullName>
    </submittedName>
</protein>
<evidence type="ECO:0000256" key="1">
    <source>
        <dbReference type="SAM" id="Phobius"/>
    </source>
</evidence>
<dbReference type="AlphaFoldDB" id="A0A1M2V7U7"/>
<evidence type="ECO:0000313" key="3">
    <source>
        <dbReference type="Proteomes" id="UP000184267"/>
    </source>
</evidence>
<evidence type="ECO:0000313" key="2">
    <source>
        <dbReference type="EMBL" id="OJT03586.1"/>
    </source>
</evidence>
<name>A0A1M2V7U7_TRAPU</name>
<keyword evidence="1" id="KW-0812">Transmembrane</keyword>
<proteinExistence type="predicted"/>
<reference evidence="2 3" key="1">
    <citation type="submission" date="2016-10" db="EMBL/GenBank/DDBJ databases">
        <title>Genome sequence of the basidiomycete white-rot fungus Trametes pubescens.</title>
        <authorList>
            <person name="Makela M.R."/>
            <person name="Granchi Z."/>
            <person name="Peng M."/>
            <person name="De Vries R.P."/>
            <person name="Grigoriev I."/>
            <person name="Riley R."/>
            <person name="Hilden K."/>
        </authorList>
    </citation>
    <scope>NUCLEOTIDE SEQUENCE [LARGE SCALE GENOMIC DNA]</scope>
    <source>
        <strain evidence="2 3">FBCC735</strain>
    </source>
</reference>
<keyword evidence="3" id="KW-1185">Reference proteome</keyword>
<dbReference type="OrthoDB" id="10409874at2759"/>
<keyword evidence="1" id="KW-0472">Membrane</keyword>
<sequence length="73" mass="7764">MDQSIAHGLLAGDVSLKLLPAVLPPDLSGAQAAPPISFCMATPAALLLVGYAVPNKVYLCPRSHMLNWRVRLI</sequence>
<keyword evidence="1" id="KW-1133">Transmembrane helix</keyword>
<organism evidence="2 3">
    <name type="scientific">Trametes pubescens</name>
    <name type="common">White-rot fungus</name>
    <dbReference type="NCBI Taxonomy" id="154538"/>
    <lineage>
        <taxon>Eukaryota</taxon>
        <taxon>Fungi</taxon>
        <taxon>Dikarya</taxon>
        <taxon>Basidiomycota</taxon>
        <taxon>Agaricomycotina</taxon>
        <taxon>Agaricomycetes</taxon>
        <taxon>Polyporales</taxon>
        <taxon>Polyporaceae</taxon>
        <taxon>Trametes</taxon>
    </lineage>
</organism>
<gene>
    <name evidence="2" type="ORF">TRAPUB_5762</name>
</gene>
<dbReference type="EMBL" id="MNAD01001604">
    <property type="protein sequence ID" value="OJT03586.1"/>
    <property type="molecule type" value="Genomic_DNA"/>
</dbReference>